<keyword evidence="2" id="KW-0349">Heme</keyword>
<dbReference type="EMBL" id="FUYM01000010">
    <property type="protein sequence ID" value="SKB99384.1"/>
    <property type="molecule type" value="Genomic_DNA"/>
</dbReference>
<comment type="similarity">
    <text evidence="1 2">Belongs to the cytochrome P450 family.</text>
</comment>
<evidence type="ECO:0000313" key="4">
    <source>
        <dbReference type="Proteomes" id="UP000189818"/>
    </source>
</evidence>
<dbReference type="GO" id="GO:0020037">
    <property type="term" value="F:heme binding"/>
    <property type="evidence" value="ECO:0007669"/>
    <property type="project" value="InterPro"/>
</dbReference>
<dbReference type="RefSeq" id="WP_079649995.1">
    <property type="nucleotide sequence ID" value="NZ_FUYM01000010.1"/>
</dbReference>
<dbReference type="InterPro" id="IPR036396">
    <property type="entry name" value="Cyt_P450_sf"/>
</dbReference>
<dbReference type="PRINTS" id="PR00359">
    <property type="entry name" value="BP450"/>
</dbReference>
<dbReference type="InterPro" id="IPR001128">
    <property type="entry name" value="Cyt_P450"/>
</dbReference>
<dbReference type="GO" id="GO:0005506">
    <property type="term" value="F:iron ion binding"/>
    <property type="evidence" value="ECO:0007669"/>
    <property type="project" value="InterPro"/>
</dbReference>
<accession>A0A1T5FTJ4</accession>
<dbReference type="CDD" id="cd11035">
    <property type="entry name" value="P450cam-like"/>
    <property type="match status" value="1"/>
</dbReference>
<dbReference type="InterPro" id="IPR002397">
    <property type="entry name" value="Cyt_P450_B"/>
</dbReference>
<dbReference type="GO" id="GO:0004497">
    <property type="term" value="F:monooxygenase activity"/>
    <property type="evidence" value="ECO:0007669"/>
    <property type="project" value="UniProtKB-KW"/>
</dbReference>
<reference evidence="4" key="1">
    <citation type="submission" date="2017-02" db="EMBL/GenBank/DDBJ databases">
        <authorList>
            <person name="Varghese N."/>
            <person name="Submissions S."/>
        </authorList>
    </citation>
    <scope>NUCLEOTIDE SEQUENCE [LARGE SCALE GENOMIC DNA]</scope>
    <source>
        <strain evidence="4">UM2</strain>
    </source>
</reference>
<protein>
    <submittedName>
        <fullName evidence="3">Cytochrome P450</fullName>
    </submittedName>
</protein>
<gene>
    <name evidence="3" type="ORF">SAMN06295920_110204</name>
</gene>
<dbReference type="PROSITE" id="PS00086">
    <property type="entry name" value="CYTOCHROME_P450"/>
    <property type="match status" value="1"/>
</dbReference>
<dbReference type="SUPFAM" id="SSF48264">
    <property type="entry name" value="Cytochrome P450"/>
    <property type="match status" value="1"/>
</dbReference>
<dbReference type="PANTHER" id="PTHR46696:SF6">
    <property type="entry name" value="P450, PUTATIVE (EUROFUNG)-RELATED"/>
    <property type="match status" value="1"/>
</dbReference>
<dbReference type="AlphaFoldDB" id="A0A1T5FTJ4"/>
<dbReference type="PANTHER" id="PTHR46696">
    <property type="entry name" value="P450, PUTATIVE (EUROFUNG)-RELATED"/>
    <property type="match status" value="1"/>
</dbReference>
<dbReference type="InterPro" id="IPR017972">
    <property type="entry name" value="Cyt_P450_CS"/>
</dbReference>
<evidence type="ECO:0000256" key="1">
    <source>
        <dbReference type="ARBA" id="ARBA00010617"/>
    </source>
</evidence>
<evidence type="ECO:0000313" key="3">
    <source>
        <dbReference type="EMBL" id="SKB99384.1"/>
    </source>
</evidence>
<dbReference type="OrthoDB" id="5522954at2"/>
<keyword evidence="4" id="KW-1185">Reference proteome</keyword>
<keyword evidence="2" id="KW-0408">Iron</keyword>
<dbReference type="Pfam" id="PF00067">
    <property type="entry name" value="p450"/>
    <property type="match status" value="1"/>
</dbReference>
<dbReference type="Proteomes" id="UP000189818">
    <property type="component" value="Unassembled WGS sequence"/>
</dbReference>
<dbReference type="Gene3D" id="1.10.630.10">
    <property type="entry name" value="Cytochrome P450"/>
    <property type="match status" value="1"/>
</dbReference>
<dbReference type="GO" id="GO:0016705">
    <property type="term" value="F:oxidoreductase activity, acting on paired donors, with incorporation or reduction of molecular oxygen"/>
    <property type="evidence" value="ECO:0007669"/>
    <property type="project" value="InterPro"/>
</dbReference>
<dbReference type="STRING" id="439228.SAMN06295920_110204"/>
<name>A0A1T5FTJ4_9SPHN</name>
<organism evidence="3 4">
    <name type="scientific">Rhizorhabdus histidinilytica</name>
    <dbReference type="NCBI Taxonomy" id="439228"/>
    <lineage>
        <taxon>Bacteria</taxon>
        <taxon>Pseudomonadati</taxon>
        <taxon>Pseudomonadota</taxon>
        <taxon>Alphaproteobacteria</taxon>
        <taxon>Sphingomonadales</taxon>
        <taxon>Sphingomonadaceae</taxon>
        <taxon>Rhizorhabdus</taxon>
    </lineage>
</organism>
<sequence>MNADVPNYDRVAKPAHVPDELVVDFDYFHPPGIDEGTVYTAWRRLHDGPDIVWTPHNGGHWILTRAEDIRWVQETYQTFSHEVFTIPRGASPVRMPPLTVDPPLHARYRAVLNPSFTPKRVQALGEQVRALTIELIEKLRPLGRCEFVGQFARIMPVTIFLGIVDLPLDRRDEFVEWAVGYIDASDQPTKDHYLGKVVAYLREVLDARAAEPGDDLLSRIAGWRGNPRFGGEHEVIGMAMLVFFGGLDTVANMLSFTAWHLAEHPELHRRLRDDPSIAARAAEEYIRRHGLSNTGRLVKHDVTYKGVTFKADEMVMVPISMSSMDDRLHADPLTVDFDRETPAHDTFGNGPHKCVGAPLARSELSIFLEEWTKRMPAVRLDPAHRPHSHSGSVNGVSSLHLEWDI</sequence>
<proteinExistence type="inferred from homology"/>
<keyword evidence="2" id="KW-0503">Monooxygenase</keyword>
<evidence type="ECO:0000256" key="2">
    <source>
        <dbReference type="RuleBase" id="RU000461"/>
    </source>
</evidence>
<keyword evidence="2" id="KW-0479">Metal-binding</keyword>
<keyword evidence="2" id="KW-0560">Oxidoreductase</keyword>